<dbReference type="OrthoDB" id="3542802at2"/>
<name>A0A5M3WDM9_9ACTN</name>
<accession>A0A5M3WDM9</accession>
<evidence type="ECO:0000313" key="2">
    <source>
        <dbReference type="EMBL" id="GES06182.1"/>
    </source>
</evidence>
<evidence type="ECO:0008006" key="4">
    <source>
        <dbReference type="Google" id="ProtNLM"/>
    </source>
</evidence>
<sequence>MSLPPHSRDLAEYGAVFRRRRWLVTIFLLGGVAAGFGALAGTPRAYTSTAEVQVLPTGVPEQVNQITQRQREPLNLDTEAQIAQSSVVAAKAAEILKNTNPEGLRNRVRVDVPPNSGILRISFVAPDSLGAAAGAQAFADAYLKHRADAAGQTLLAQMRALLTKLREVNLGLTRAAATIAVLPRGTAERALAAHRQAVLSRQSYALTLKYDTFKTTAITPGSVISQARPPVRTSSPSPPLYLGSGLFVGLLAGALSAFARDRLDTRLRVPADIERLTTLPLLAHLPATDRAGLNDTLAALLPAGPILLKSVGTEAGSVIVDEFSGLNLVTTGPAPVAVLLVGLQRARAYEVARSARSLTGRGTTVLGALSVPPVLLSPERAR</sequence>
<protein>
    <recommendedName>
        <fullName evidence="4">Polysaccharide chain length determinant N-terminal domain-containing protein</fullName>
    </recommendedName>
</protein>
<proteinExistence type="predicted"/>
<dbReference type="AlphaFoldDB" id="A0A5M3WDM9"/>
<organism evidence="2 3">
    <name type="scientific">Acrocarpospora corrugata</name>
    <dbReference type="NCBI Taxonomy" id="35763"/>
    <lineage>
        <taxon>Bacteria</taxon>
        <taxon>Bacillati</taxon>
        <taxon>Actinomycetota</taxon>
        <taxon>Actinomycetes</taxon>
        <taxon>Streptosporangiales</taxon>
        <taxon>Streptosporangiaceae</taxon>
        <taxon>Acrocarpospora</taxon>
    </lineage>
</organism>
<dbReference type="InterPro" id="IPR050445">
    <property type="entry name" value="Bact_polysacc_biosynth/exp"/>
</dbReference>
<keyword evidence="1" id="KW-0812">Transmembrane</keyword>
<dbReference type="RefSeq" id="WP_155342106.1">
    <property type="nucleotide sequence ID" value="NZ_BAAABN010000008.1"/>
</dbReference>
<gene>
    <name evidence="2" type="ORF">Acor_82510</name>
</gene>
<reference evidence="2 3" key="1">
    <citation type="submission" date="2019-10" db="EMBL/GenBank/DDBJ databases">
        <title>Whole genome shotgun sequence of Acrocarpospora corrugata NBRC 13972.</title>
        <authorList>
            <person name="Ichikawa N."/>
            <person name="Kimura A."/>
            <person name="Kitahashi Y."/>
            <person name="Komaki H."/>
            <person name="Oguchi A."/>
        </authorList>
    </citation>
    <scope>NUCLEOTIDE SEQUENCE [LARGE SCALE GENOMIC DNA]</scope>
    <source>
        <strain evidence="2 3">NBRC 13972</strain>
    </source>
</reference>
<keyword evidence="3" id="KW-1185">Reference proteome</keyword>
<feature type="transmembrane region" description="Helical" evidence="1">
    <location>
        <begin position="21"/>
        <end position="40"/>
    </location>
</feature>
<keyword evidence="1" id="KW-0472">Membrane</keyword>
<evidence type="ECO:0000256" key="1">
    <source>
        <dbReference type="SAM" id="Phobius"/>
    </source>
</evidence>
<dbReference type="EMBL" id="BLAD01000136">
    <property type="protein sequence ID" value="GES06182.1"/>
    <property type="molecule type" value="Genomic_DNA"/>
</dbReference>
<dbReference type="Proteomes" id="UP000334990">
    <property type="component" value="Unassembled WGS sequence"/>
</dbReference>
<evidence type="ECO:0000313" key="3">
    <source>
        <dbReference type="Proteomes" id="UP000334990"/>
    </source>
</evidence>
<dbReference type="PANTHER" id="PTHR32309:SF31">
    <property type="entry name" value="CAPSULAR EXOPOLYSACCHARIDE FAMILY"/>
    <property type="match status" value="1"/>
</dbReference>
<comment type="caution">
    <text evidence="2">The sequence shown here is derived from an EMBL/GenBank/DDBJ whole genome shotgun (WGS) entry which is preliminary data.</text>
</comment>
<keyword evidence="1" id="KW-1133">Transmembrane helix</keyword>
<dbReference type="PANTHER" id="PTHR32309">
    <property type="entry name" value="TYROSINE-PROTEIN KINASE"/>
    <property type="match status" value="1"/>
</dbReference>